<dbReference type="PRINTS" id="PR00080">
    <property type="entry name" value="SDRFAMILY"/>
</dbReference>
<evidence type="ECO:0000256" key="1">
    <source>
        <dbReference type="ARBA" id="ARBA00006484"/>
    </source>
</evidence>
<dbReference type="PANTHER" id="PTHR43477:SF1">
    <property type="entry name" value="DIHYDROANTICAPSIN 7-DEHYDROGENASE"/>
    <property type="match status" value="1"/>
</dbReference>
<dbReference type="Proteomes" id="UP000825051">
    <property type="component" value="Chromosome"/>
</dbReference>
<dbReference type="InterPro" id="IPR051122">
    <property type="entry name" value="SDR_DHRS6-like"/>
</dbReference>
<gene>
    <name evidence="3" type="ORF">K0B96_08845</name>
</gene>
<evidence type="ECO:0000313" key="3">
    <source>
        <dbReference type="EMBL" id="QYM80688.1"/>
    </source>
</evidence>
<dbReference type="CDD" id="cd05233">
    <property type="entry name" value="SDR_c"/>
    <property type="match status" value="1"/>
</dbReference>
<dbReference type="FunFam" id="3.40.50.720:FF:000084">
    <property type="entry name" value="Short-chain dehydrogenase reductase"/>
    <property type="match status" value="1"/>
</dbReference>
<dbReference type="Pfam" id="PF13561">
    <property type="entry name" value="adh_short_C2"/>
    <property type="match status" value="1"/>
</dbReference>
<evidence type="ECO:0000313" key="4">
    <source>
        <dbReference type="Proteomes" id="UP000825051"/>
    </source>
</evidence>
<keyword evidence="2" id="KW-0560">Oxidoreductase</keyword>
<accession>A0A8F9TZM8</accession>
<protein>
    <submittedName>
        <fullName evidence="3">SDR family oxidoreductase</fullName>
    </submittedName>
</protein>
<dbReference type="InterPro" id="IPR036291">
    <property type="entry name" value="NAD(P)-bd_dom_sf"/>
</dbReference>
<reference evidence="3" key="1">
    <citation type="submission" date="2021-08" db="EMBL/GenBank/DDBJ databases">
        <title>Genome of a novel bacterium of the phylum Verrucomicrobia, Oleiharenicola sp. KSB-15.</title>
        <authorList>
            <person name="Chung J.-H."/>
            <person name="Ahn J.-H."/>
            <person name="Yoon Y."/>
            <person name="Kim D.-Y."/>
            <person name="An S.-H."/>
            <person name="Park I."/>
            <person name="Yeon J."/>
        </authorList>
    </citation>
    <scope>NUCLEOTIDE SEQUENCE</scope>
    <source>
        <strain evidence="3">KSB-15</strain>
    </source>
</reference>
<dbReference type="GO" id="GO:0016491">
    <property type="term" value="F:oxidoreductase activity"/>
    <property type="evidence" value="ECO:0007669"/>
    <property type="project" value="UniProtKB-KW"/>
</dbReference>
<dbReference type="PROSITE" id="PS00061">
    <property type="entry name" value="ADH_SHORT"/>
    <property type="match status" value="1"/>
</dbReference>
<dbReference type="Gene3D" id="3.40.50.720">
    <property type="entry name" value="NAD(P)-binding Rossmann-like Domain"/>
    <property type="match status" value="1"/>
</dbReference>
<organism evidence="3 4">
    <name type="scientific">Horticoccus luteus</name>
    <dbReference type="NCBI Taxonomy" id="2862869"/>
    <lineage>
        <taxon>Bacteria</taxon>
        <taxon>Pseudomonadati</taxon>
        <taxon>Verrucomicrobiota</taxon>
        <taxon>Opitutia</taxon>
        <taxon>Opitutales</taxon>
        <taxon>Opitutaceae</taxon>
        <taxon>Horticoccus</taxon>
    </lineage>
</organism>
<dbReference type="PRINTS" id="PR00081">
    <property type="entry name" value="GDHRDH"/>
</dbReference>
<dbReference type="AlphaFoldDB" id="A0A8F9TZM8"/>
<keyword evidence="4" id="KW-1185">Reference proteome</keyword>
<dbReference type="InterPro" id="IPR020904">
    <property type="entry name" value="Sc_DH/Rdtase_CS"/>
</dbReference>
<dbReference type="PANTHER" id="PTHR43477">
    <property type="entry name" value="DIHYDROANTICAPSIN 7-DEHYDROGENASE"/>
    <property type="match status" value="1"/>
</dbReference>
<dbReference type="KEGG" id="ole:K0B96_08845"/>
<dbReference type="SUPFAM" id="SSF51735">
    <property type="entry name" value="NAD(P)-binding Rossmann-fold domains"/>
    <property type="match status" value="1"/>
</dbReference>
<name>A0A8F9TZM8_9BACT</name>
<evidence type="ECO:0000256" key="2">
    <source>
        <dbReference type="ARBA" id="ARBA00023002"/>
    </source>
</evidence>
<dbReference type="NCBIfam" id="NF005559">
    <property type="entry name" value="PRK07231.1"/>
    <property type="match status" value="1"/>
</dbReference>
<dbReference type="RefSeq" id="WP_220166238.1">
    <property type="nucleotide sequence ID" value="NZ_CP080507.1"/>
</dbReference>
<proteinExistence type="inferred from homology"/>
<dbReference type="InterPro" id="IPR002347">
    <property type="entry name" value="SDR_fam"/>
</dbReference>
<sequence length="279" mass="29863">MNSDATSSSTHGRLAGRVAWISGATSGIGAAAAELFAREGARVAVIGRRGDLGRALVERIAAAGGAAFAIEADVSREADVQRSIAATVERFGRLDILVNNAGMVEVRDLHEYSAEQWDRVMDVNVKSMFFAFKHAYPHLRAARRGYVVNVGSISSFVGQARTPVYTTSKHAILGLTRSIALDYAAEGVRCNCVCPGITDTPMLWEHLNVRPDPQAALAERLRRVPMGVPLSPLDVAKSILYFSCEDSAGITGTSVTIDCGYLTAAEWQCTGATAFQENL</sequence>
<dbReference type="EMBL" id="CP080507">
    <property type="protein sequence ID" value="QYM80688.1"/>
    <property type="molecule type" value="Genomic_DNA"/>
</dbReference>
<comment type="similarity">
    <text evidence="1">Belongs to the short-chain dehydrogenases/reductases (SDR) family.</text>
</comment>